<keyword evidence="3" id="KW-1185">Reference proteome</keyword>
<reference evidence="3" key="2">
    <citation type="submission" date="2010-03" db="EMBL/GenBank/DDBJ databases">
        <title>The genome sequence of Coccidioides posadasii strain Silveira.</title>
        <authorList>
            <consortium name="The Broad Institute Genome Sequencing Center for Infectious Disease"/>
            <person name="Neafsey D."/>
            <person name="Orbach M."/>
            <person name="Henn M.R."/>
            <person name="Cole G.T."/>
            <person name="Galgiani J."/>
            <person name="Gardner M.J."/>
            <person name="Kirkland T.N."/>
            <person name="Taylor J.W."/>
            <person name="Young S.K."/>
            <person name="Zeng Q."/>
            <person name="Koehrsen M."/>
            <person name="Alvarado L."/>
            <person name="Berlin A."/>
            <person name="Borenstein D."/>
            <person name="Chapman S.B."/>
            <person name="Chen Z."/>
            <person name="Engels R."/>
            <person name="Freedman E."/>
            <person name="Gellesch M."/>
            <person name="Goldberg J."/>
            <person name="Griggs A."/>
            <person name="Gujja S."/>
            <person name="Heilman E."/>
            <person name="Heiman D."/>
            <person name="Howarth C."/>
            <person name="Jen D."/>
            <person name="Larson L."/>
            <person name="Mehta T."/>
            <person name="Neiman D."/>
            <person name="Park D."/>
            <person name="Pearson M."/>
            <person name="Richards J."/>
            <person name="Roberts A."/>
            <person name="Saif S."/>
            <person name="Shea T."/>
            <person name="Shenoy N."/>
            <person name="Sisk P."/>
            <person name="Stolte C."/>
            <person name="Sykes S."/>
            <person name="Walk T."/>
            <person name="White J."/>
            <person name="Yandava C."/>
            <person name="Haas B."/>
            <person name="Nusbaum C."/>
            <person name="Birren B."/>
        </authorList>
    </citation>
    <scope>NUCLEOTIDE SEQUENCE [LARGE SCALE GENOMIC DNA]</scope>
    <source>
        <strain evidence="3">RMSCC 757 / Silveira</strain>
    </source>
</reference>
<organism evidence="3">
    <name type="scientific">Coccidioides posadasii (strain RMSCC 757 / Silveira)</name>
    <name type="common">Valley fever fungus</name>
    <dbReference type="NCBI Taxonomy" id="443226"/>
    <lineage>
        <taxon>Eukaryota</taxon>
        <taxon>Fungi</taxon>
        <taxon>Dikarya</taxon>
        <taxon>Ascomycota</taxon>
        <taxon>Pezizomycotina</taxon>
        <taxon>Eurotiomycetes</taxon>
        <taxon>Eurotiomycetidae</taxon>
        <taxon>Onygenales</taxon>
        <taxon>Onygenaceae</taxon>
        <taxon>Coccidioides</taxon>
    </lineage>
</organism>
<dbReference type="AlphaFoldDB" id="E9DI43"/>
<evidence type="ECO:0000256" key="1">
    <source>
        <dbReference type="SAM" id="MobiDB-lite"/>
    </source>
</evidence>
<dbReference type="HOGENOM" id="CLU_1610605_0_0_1"/>
<sequence length="165" mass="18717">MCEGEKKKKKRKKRREARERKSEPRTERKVCLLSAGKKRRESGQQFGSYPLSKGFPHILINPALPCALFVGPRDFSYRHGRRLQLINDELPLQKPCRTVLITGQDADAQTLLQSIGMHSPCCREIARTVAVQTGRKTWPIMQLKGGKTSRLGILRKAMDLAVLHS</sequence>
<feature type="compositionally biased region" description="Basic and acidic residues" evidence="1">
    <location>
        <begin position="16"/>
        <end position="30"/>
    </location>
</feature>
<evidence type="ECO:0000313" key="3">
    <source>
        <dbReference type="Proteomes" id="UP000002497"/>
    </source>
</evidence>
<feature type="region of interest" description="Disordered" evidence="1">
    <location>
        <begin position="1"/>
        <end position="47"/>
    </location>
</feature>
<gene>
    <name evidence="2" type="ORF">CPSG_09492</name>
</gene>
<protein>
    <submittedName>
        <fullName evidence="2">Uncharacterized protein</fullName>
    </submittedName>
</protein>
<name>E9DI43_COCPS</name>
<accession>E9DI43</accession>
<proteinExistence type="predicted"/>
<dbReference type="EMBL" id="GL636510">
    <property type="protein sequence ID" value="EFW13839.1"/>
    <property type="molecule type" value="Genomic_DNA"/>
</dbReference>
<reference evidence="3" key="1">
    <citation type="journal article" date="2010" name="Genome Res.">
        <title>Population genomic sequencing of Coccidioides fungi reveals recent hybridization and transposon control.</title>
        <authorList>
            <person name="Neafsey D.E."/>
            <person name="Barker B.M."/>
            <person name="Sharpton T.J."/>
            <person name="Stajich J.E."/>
            <person name="Park D.J."/>
            <person name="Whiston E."/>
            <person name="Hung C.-Y."/>
            <person name="McMahan C."/>
            <person name="White J."/>
            <person name="Sykes S."/>
            <person name="Heiman D."/>
            <person name="Young S."/>
            <person name="Zeng Q."/>
            <person name="Abouelleil A."/>
            <person name="Aftuck L."/>
            <person name="Bessette D."/>
            <person name="Brown A."/>
            <person name="FitzGerald M."/>
            <person name="Lui A."/>
            <person name="Macdonald J.P."/>
            <person name="Priest M."/>
            <person name="Orbach M.J."/>
            <person name="Galgiani J.N."/>
            <person name="Kirkland T.N."/>
            <person name="Cole G.T."/>
            <person name="Birren B.W."/>
            <person name="Henn M.R."/>
            <person name="Taylor J.W."/>
            <person name="Rounsley S.D."/>
        </authorList>
    </citation>
    <scope>NUCLEOTIDE SEQUENCE [LARGE SCALE GENOMIC DNA]</scope>
    <source>
        <strain evidence="3">RMSCC 757 / Silveira</strain>
    </source>
</reference>
<dbReference type="VEuPathDB" id="FungiDB:CPSG_09492"/>
<dbReference type="Proteomes" id="UP000002497">
    <property type="component" value="Unassembled WGS sequence"/>
</dbReference>
<evidence type="ECO:0000313" key="2">
    <source>
        <dbReference type="EMBL" id="EFW13839.1"/>
    </source>
</evidence>